<comment type="subcellular location">
    <subcellularLocation>
        <location evidence="1">Cell membrane</location>
        <topology evidence="1">Multi-pass membrane protein</topology>
    </subcellularLocation>
</comment>
<evidence type="ECO:0000256" key="2">
    <source>
        <dbReference type="ARBA" id="ARBA00005658"/>
    </source>
</evidence>
<protein>
    <submittedName>
        <fullName evidence="9">Glycine betaine/proline/choline transporter</fullName>
    </submittedName>
</protein>
<feature type="transmembrane region" description="Helical" evidence="8">
    <location>
        <begin position="445"/>
        <end position="463"/>
    </location>
</feature>
<evidence type="ECO:0000256" key="7">
    <source>
        <dbReference type="ARBA" id="ARBA00023136"/>
    </source>
</evidence>
<dbReference type="PANTHER" id="PTHR30047">
    <property type="entry name" value="HIGH-AFFINITY CHOLINE TRANSPORT PROTEIN-RELATED"/>
    <property type="match status" value="1"/>
</dbReference>
<feature type="transmembrane region" description="Helical" evidence="8">
    <location>
        <begin position="226"/>
        <end position="248"/>
    </location>
</feature>
<dbReference type="EMBL" id="CACSII010000016">
    <property type="protein sequence ID" value="CAA0112283.1"/>
    <property type="molecule type" value="Genomic_DNA"/>
</dbReference>
<feature type="transmembrane region" description="Helical" evidence="8">
    <location>
        <begin position="345"/>
        <end position="370"/>
    </location>
</feature>
<feature type="transmembrane region" description="Helical" evidence="8">
    <location>
        <begin position="314"/>
        <end position="333"/>
    </location>
</feature>
<feature type="transmembrane region" description="Helical" evidence="8">
    <location>
        <begin position="181"/>
        <end position="206"/>
    </location>
</feature>
<evidence type="ECO:0000256" key="3">
    <source>
        <dbReference type="ARBA" id="ARBA00022448"/>
    </source>
</evidence>
<dbReference type="GO" id="GO:0005886">
    <property type="term" value="C:plasma membrane"/>
    <property type="evidence" value="ECO:0007669"/>
    <property type="project" value="UniProtKB-SubCell"/>
</dbReference>
<sequence length="504" mass="54717">MADHRLTDTYFKHNTVLSASLVLVVVAVAYTLIFEQQAHGVFSWLQNSSSIYFGWIFILLPLLCLFGCAVIMMTPLGRIRLGGADAQADYAWLHWLAMLFCAGMGAGIVFWGVAEPVVHYITPPVNTDLVDNALLVTFMNWGLHAWALFAMIALAMAYFAFNRGLPLSVRSLFYPFIGDRIYGVFGDLVDILAVVASLFGLATSLGLGVSQIATGLSYTLGLELTLLGKILLVAVLAGVATLSVVLGVSKGVLRLSYLNLWVAVGLFVFVLATGPLLWLVGEAPRWFGDYVTSIIWPAQMIDIYRENGAWAQQWTTFYMAWWLAWAPMTGLFIARISRGRTLREFVLGVLIAPTAVTLLWFCVFGGAGIHNTLYGDGSVSSALQVDYSTSFFALLDTLPMAFVTEVLALLLITIFFITSADSGALSIDAIVAHGNTHTTSRQRMIWPLATGAVAIILLISGGLQALQAAAVASALPFAFILLLALAGFARALWQDRKHALPTSR</sequence>
<keyword evidence="5 8" id="KW-0812">Transmembrane</keyword>
<dbReference type="InterPro" id="IPR000060">
    <property type="entry name" value="BCCT_transptr"/>
</dbReference>
<feature type="transmembrane region" description="Helical" evidence="8">
    <location>
        <begin position="53"/>
        <end position="72"/>
    </location>
</feature>
<evidence type="ECO:0000313" key="10">
    <source>
        <dbReference type="Proteomes" id="UP000434580"/>
    </source>
</evidence>
<keyword evidence="7 8" id="KW-0472">Membrane</keyword>
<name>A0A5S9Q2B6_9GAMM</name>
<evidence type="ECO:0000256" key="6">
    <source>
        <dbReference type="ARBA" id="ARBA00022989"/>
    </source>
</evidence>
<dbReference type="GO" id="GO:0022857">
    <property type="term" value="F:transmembrane transporter activity"/>
    <property type="evidence" value="ECO:0007669"/>
    <property type="project" value="InterPro"/>
</dbReference>
<accession>A0A5S9Q2B6</accession>
<feature type="transmembrane region" description="Helical" evidence="8">
    <location>
        <begin position="260"/>
        <end position="280"/>
    </location>
</feature>
<feature type="transmembrane region" description="Helical" evidence="8">
    <location>
        <begin position="15"/>
        <end position="33"/>
    </location>
</feature>
<evidence type="ECO:0000256" key="4">
    <source>
        <dbReference type="ARBA" id="ARBA00022475"/>
    </source>
</evidence>
<gene>
    <name evidence="9" type="ORF">DPBNPPHM_01581</name>
</gene>
<evidence type="ECO:0000256" key="1">
    <source>
        <dbReference type="ARBA" id="ARBA00004651"/>
    </source>
</evidence>
<dbReference type="OrthoDB" id="9775735at2"/>
<dbReference type="NCBIfam" id="TIGR00842">
    <property type="entry name" value="bcct"/>
    <property type="match status" value="1"/>
</dbReference>
<feature type="transmembrane region" description="Helical" evidence="8">
    <location>
        <begin position="92"/>
        <end position="114"/>
    </location>
</feature>
<keyword evidence="3" id="KW-0813">Transport</keyword>
<feature type="transmembrane region" description="Helical" evidence="8">
    <location>
        <begin position="469"/>
        <end position="493"/>
    </location>
</feature>
<feature type="transmembrane region" description="Helical" evidence="8">
    <location>
        <begin position="390"/>
        <end position="417"/>
    </location>
</feature>
<evidence type="ECO:0000256" key="5">
    <source>
        <dbReference type="ARBA" id="ARBA00022692"/>
    </source>
</evidence>
<organism evidence="9 10">
    <name type="scientific">BD1-7 clade bacterium</name>
    <dbReference type="NCBI Taxonomy" id="2029982"/>
    <lineage>
        <taxon>Bacteria</taxon>
        <taxon>Pseudomonadati</taxon>
        <taxon>Pseudomonadota</taxon>
        <taxon>Gammaproteobacteria</taxon>
        <taxon>Cellvibrionales</taxon>
        <taxon>Spongiibacteraceae</taxon>
        <taxon>BD1-7 clade</taxon>
    </lineage>
</organism>
<dbReference type="Proteomes" id="UP000434580">
    <property type="component" value="Unassembled WGS sequence"/>
</dbReference>
<evidence type="ECO:0000313" key="9">
    <source>
        <dbReference type="EMBL" id="CAA0112283.1"/>
    </source>
</evidence>
<dbReference type="PANTHER" id="PTHR30047:SF7">
    <property type="entry name" value="HIGH-AFFINITY CHOLINE TRANSPORT PROTEIN"/>
    <property type="match status" value="1"/>
</dbReference>
<keyword evidence="6 8" id="KW-1133">Transmembrane helix</keyword>
<evidence type="ECO:0000256" key="8">
    <source>
        <dbReference type="SAM" id="Phobius"/>
    </source>
</evidence>
<dbReference type="AlphaFoldDB" id="A0A5S9Q2B6"/>
<proteinExistence type="inferred from homology"/>
<feature type="transmembrane region" description="Helical" evidence="8">
    <location>
        <begin position="134"/>
        <end position="161"/>
    </location>
</feature>
<reference evidence="9 10" key="1">
    <citation type="submission" date="2019-11" db="EMBL/GenBank/DDBJ databases">
        <authorList>
            <person name="Holert J."/>
        </authorList>
    </citation>
    <scope>NUCLEOTIDE SEQUENCE [LARGE SCALE GENOMIC DNA]</scope>
    <source>
        <strain evidence="9">BC5_2</strain>
    </source>
</reference>
<keyword evidence="4" id="KW-1003">Cell membrane</keyword>
<comment type="similarity">
    <text evidence="2">Belongs to the BCCT transporter (TC 2.A.15) family.</text>
</comment>
<dbReference type="Pfam" id="PF02028">
    <property type="entry name" value="BCCT"/>
    <property type="match status" value="1"/>
</dbReference>